<keyword evidence="1" id="KW-0732">Signal</keyword>
<evidence type="ECO:0000313" key="3">
    <source>
        <dbReference type="RefSeq" id="XP_026283368.2"/>
    </source>
</evidence>
<dbReference type="AlphaFoldDB" id="A0A6J1SRC2"/>
<feature type="signal peptide" evidence="1">
    <location>
        <begin position="1"/>
        <end position="19"/>
    </location>
</feature>
<evidence type="ECO:0000313" key="2">
    <source>
        <dbReference type="Proteomes" id="UP000504606"/>
    </source>
</evidence>
<name>A0A6J1SRC2_FRAOC</name>
<keyword evidence="2" id="KW-1185">Reference proteome</keyword>
<dbReference type="Proteomes" id="UP000504606">
    <property type="component" value="Unplaced"/>
</dbReference>
<sequence>MTTALSLLIVLAVCTGASAESAPGQYLYEDDAVEDLGMRVSHCLQHLPAVTLRRPSDPSARPEARPLSGVVVRPGNDVCVRLVMETLWEEGSLDEARNTVASCLFDYYQTAFEAVAVPDSSPEAAVLWGLECAISALSTPITPTESFAGNEK</sequence>
<gene>
    <name evidence="3" type="primary">LOC113209854</name>
</gene>
<accession>A0A6J1SRC2</accession>
<dbReference type="GeneID" id="113209854"/>
<proteinExistence type="predicted"/>
<protein>
    <submittedName>
        <fullName evidence="3">Uncharacterized protein LOC113209854 isoform X1</fullName>
    </submittedName>
</protein>
<evidence type="ECO:0000256" key="1">
    <source>
        <dbReference type="SAM" id="SignalP"/>
    </source>
</evidence>
<reference evidence="3" key="1">
    <citation type="submission" date="2025-08" db="UniProtKB">
        <authorList>
            <consortium name="RefSeq"/>
        </authorList>
    </citation>
    <scope>IDENTIFICATION</scope>
    <source>
        <tissue evidence="3">Whole organism</tissue>
    </source>
</reference>
<dbReference type="RefSeq" id="XP_026283368.2">
    <property type="nucleotide sequence ID" value="XM_026427583.2"/>
</dbReference>
<feature type="chain" id="PRO_5039343185" evidence="1">
    <location>
        <begin position="20"/>
        <end position="152"/>
    </location>
</feature>
<organism evidence="2 3">
    <name type="scientific">Frankliniella occidentalis</name>
    <name type="common">Western flower thrips</name>
    <name type="synonym">Euthrips occidentalis</name>
    <dbReference type="NCBI Taxonomy" id="133901"/>
    <lineage>
        <taxon>Eukaryota</taxon>
        <taxon>Metazoa</taxon>
        <taxon>Ecdysozoa</taxon>
        <taxon>Arthropoda</taxon>
        <taxon>Hexapoda</taxon>
        <taxon>Insecta</taxon>
        <taxon>Pterygota</taxon>
        <taxon>Neoptera</taxon>
        <taxon>Paraneoptera</taxon>
        <taxon>Thysanoptera</taxon>
        <taxon>Terebrantia</taxon>
        <taxon>Thripoidea</taxon>
        <taxon>Thripidae</taxon>
        <taxon>Frankliniella</taxon>
    </lineage>
</organism>
<dbReference type="KEGG" id="foc:113209854"/>